<dbReference type="InterPro" id="IPR036928">
    <property type="entry name" value="AS_sf"/>
</dbReference>
<protein>
    <submittedName>
        <fullName evidence="3">Amidase</fullName>
    </submittedName>
</protein>
<dbReference type="PROSITE" id="PS51257">
    <property type="entry name" value="PROKAR_LIPOPROTEIN"/>
    <property type="match status" value="1"/>
</dbReference>
<evidence type="ECO:0000313" key="3">
    <source>
        <dbReference type="EMBL" id="MFC4220987.1"/>
    </source>
</evidence>
<dbReference type="InterPro" id="IPR000120">
    <property type="entry name" value="Amidase"/>
</dbReference>
<dbReference type="Pfam" id="PF01425">
    <property type="entry name" value="Amidase"/>
    <property type="match status" value="1"/>
</dbReference>
<name>A0ABV8PLT1_9FLAO</name>
<gene>
    <name evidence="3" type="ORF">ACFOWS_12615</name>
</gene>
<sequence>MPLKSTIHSFFSLFGLLFLFSCASKQEFTKRDVKKSERLIGIHFAKQGRDTLYPYLKRNREGFDSLRKYPLDNDVFPAIRFDPVPFGFEMPQQTENQAWEIPDNVEIPEPYDALAFYTIPQLASLIKHQKITSTALTQFFLDRLKKYQPELQCTISITDSLALAQAKRADDEIQNGTYRGILHGIPYGTKDLMAVPGYPTTWGAAPYQNQMLNETATVVKKLKEAGAVLVAKLVSGALARGDVWFGGKTKNPWDLKQGASGSSAGSGSATAAGLVPFALGTETLGSITSPSTRNGITGLRPTYGRVSRHGVMSLSWSMDKVGPMGRNAEDCAIVFSVIQGKDKKDLTTVDLPFGVNWDKDISELRVAYLKKDIEKDTTESGDNLRTAIKTLEGMGIQPTPVEMPDGIPYRGFDIILRAEAGAFFDRLVRSGEVDLMVEQDQRSRANSLRQSRFIPAVEYLQANRHRQVLIEKMQNLMEDYDVLISPSFGNDQLLATNLTGHPVIAIPTGLNKKNHPTSMTFVGNLYDEASILLLAKAFQEKTTFDELHPPGF</sequence>
<dbReference type="PANTHER" id="PTHR11895">
    <property type="entry name" value="TRANSAMIDASE"/>
    <property type="match status" value="1"/>
</dbReference>
<dbReference type="Proteomes" id="UP001595841">
    <property type="component" value="Unassembled WGS sequence"/>
</dbReference>
<reference evidence="4" key="1">
    <citation type="journal article" date="2019" name="Int. J. Syst. Evol. Microbiol.">
        <title>The Global Catalogue of Microorganisms (GCM) 10K type strain sequencing project: providing services to taxonomists for standard genome sequencing and annotation.</title>
        <authorList>
            <consortium name="The Broad Institute Genomics Platform"/>
            <consortium name="The Broad Institute Genome Sequencing Center for Infectious Disease"/>
            <person name="Wu L."/>
            <person name="Ma J."/>
        </authorList>
    </citation>
    <scope>NUCLEOTIDE SEQUENCE [LARGE SCALE GENOMIC DNA]</scope>
    <source>
        <strain evidence="4">CGMCC 1.15774</strain>
    </source>
</reference>
<feature type="domain" description="Amidase" evidence="2">
    <location>
        <begin position="136"/>
        <end position="489"/>
    </location>
</feature>
<accession>A0ABV8PLT1</accession>
<comment type="caution">
    <text evidence="3">The sequence shown here is derived from an EMBL/GenBank/DDBJ whole genome shotgun (WGS) entry which is preliminary data.</text>
</comment>
<organism evidence="3 4">
    <name type="scientific">Flagellimonas marina</name>
    <dbReference type="NCBI Taxonomy" id="1775168"/>
    <lineage>
        <taxon>Bacteria</taxon>
        <taxon>Pseudomonadati</taxon>
        <taxon>Bacteroidota</taxon>
        <taxon>Flavobacteriia</taxon>
        <taxon>Flavobacteriales</taxon>
        <taxon>Flavobacteriaceae</taxon>
        <taxon>Flagellimonas</taxon>
    </lineage>
</organism>
<keyword evidence="1" id="KW-0732">Signal</keyword>
<dbReference type="RefSeq" id="WP_379765050.1">
    <property type="nucleotide sequence ID" value="NZ_JBHSCL010000007.1"/>
</dbReference>
<evidence type="ECO:0000259" key="2">
    <source>
        <dbReference type="Pfam" id="PF01425"/>
    </source>
</evidence>
<evidence type="ECO:0000256" key="1">
    <source>
        <dbReference type="SAM" id="SignalP"/>
    </source>
</evidence>
<feature type="chain" id="PRO_5046124022" evidence="1">
    <location>
        <begin position="24"/>
        <end position="552"/>
    </location>
</feature>
<evidence type="ECO:0000313" key="4">
    <source>
        <dbReference type="Proteomes" id="UP001595841"/>
    </source>
</evidence>
<keyword evidence="4" id="KW-1185">Reference proteome</keyword>
<proteinExistence type="predicted"/>
<dbReference type="Gene3D" id="3.90.1300.10">
    <property type="entry name" value="Amidase signature (AS) domain"/>
    <property type="match status" value="1"/>
</dbReference>
<dbReference type="InterPro" id="IPR023631">
    <property type="entry name" value="Amidase_dom"/>
</dbReference>
<dbReference type="PANTHER" id="PTHR11895:SF73">
    <property type="entry name" value="AMIDASE FAMILY PROTEIN"/>
    <property type="match status" value="1"/>
</dbReference>
<dbReference type="EMBL" id="JBHSCL010000007">
    <property type="protein sequence ID" value="MFC4220987.1"/>
    <property type="molecule type" value="Genomic_DNA"/>
</dbReference>
<dbReference type="SUPFAM" id="SSF75304">
    <property type="entry name" value="Amidase signature (AS) enzymes"/>
    <property type="match status" value="1"/>
</dbReference>
<feature type="signal peptide" evidence="1">
    <location>
        <begin position="1"/>
        <end position="23"/>
    </location>
</feature>